<keyword evidence="7" id="KW-0865">Zymogen</keyword>
<dbReference type="InterPro" id="IPR015366">
    <property type="entry name" value="S53_propep"/>
</dbReference>
<accession>A0A132B5D5</accession>
<sequence>MHITRMEKAQASSQVQIQLAFVQSNVDYAVESLLKVSDPTSPEYGQHWTAREIVKFFSPQAKDVSAAVGWLHSSGISAAQLSGSHGRGHILIDLTVGDVERLFNTTCSRFIDGQKGKSWIDCGPYNIPDSLSSSIDYVATVRRSLQQPPPRAPNKPDFRRPLAQVPQAEADSSNSTNVDCNQYTALSCLRKLYNIPLSTTPHPNNSFGIYEIAWVTWLPDDLDQFFTMFQPDLIGQRPFVEPIDGGYLQTEYQLEAFNLEPDLDFEYAMALTRPQPVKNIQVGDELLGGDLNDMLAAFDKYYCDALNSSIDPTFPDPLLGGYNQTTDCGTATPPQVLSISYSSPEVDFSPQYLQRQCLEFLKLGLMGVTVIVSSGDTGTASGVLPGTCIDADTGASNATTGKFSPQWPASCPWVTSVGGTEKSTEFNLSATLTTSTMNDPSLTNETAIYRDFGNGSILSSGGGFSNVFTVPPYQQVAISQYQDHQNVHLGTLEALGYFTSGGRGFPDVAALAYRYLAIIDGNLTAIDGTSASAPVFASIISMINNELLNAGKSVVGFINPALYSHPEALNDVVVGQNEGCGANPAFNAAEGWDPVTGLGTPDYERLRNMFLELP</sequence>
<dbReference type="PANTHER" id="PTHR14218:SF19">
    <property type="entry name" value="SERINE PROTEASE AORO, PUTATIVE (AFU_ORTHOLOGUE AFUA_6G10250)-RELATED"/>
    <property type="match status" value="1"/>
</dbReference>
<dbReference type="PROSITE" id="PS51695">
    <property type="entry name" value="SEDOLISIN"/>
    <property type="match status" value="1"/>
</dbReference>
<evidence type="ECO:0000256" key="1">
    <source>
        <dbReference type="ARBA" id="ARBA00004239"/>
    </source>
</evidence>
<name>A0A132B5D5_MOLSC</name>
<evidence type="ECO:0000256" key="3">
    <source>
        <dbReference type="ARBA" id="ARBA00022723"/>
    </source>
</evidence>
<dbReference type="CDD" id="cd04056">
    <property type="entry name" value="Peptidases_S53"/>
    <property type="match status" value="1"/>
</dbReference>
<dbReference type="Pfam" id="PF09286">
    <property type="entry name" value="Pro-kuma_activ"/>
    <property type="match status" value="1"/>
</dbReference>
<feature type="active site" description="Charge relay system" evidence="8">
    <location>
        <position position="260"/>
    </location>
</feature>
<dbReference type="SMART" id="SM00944">
    <property type="entry name" value="Pro-kuma_activ"/>
    <property type="match status" value="1"/>
</dbReference>
<dbReference type="PANTHER" id="PTHR14218">
    <property type="entry name" value="PROTEASE S8 TRIPEPTIDYL PEPTIDASE I CLN2"/>
    <property type="match status" value="1"/>
</dbReference>
<dbReference type="OrthoDB" id="409122at2759"/>
<dbReference type="GO" id="GO:0008240">
    <property type="term" value="F:tripeptidyl-peptidase activity"/>
    <property type="evidence" value="ECO:0007669"/>
    <property type="project" value="TreeGrafter"/>
</dbReference>
<evidence type="ECO:0000256" key="8">
    <source>
        <dbReference type="PROSITE-ProRule" id="PRU01032"/>
    </source>
</evidence>
<dbReference type="GO" id="GO:0046872">
    <property type="term" value="F:metal ion binding"/>
    <property type="evidence" value="ECO:0007669"/>
    <property type="project" value="UniProtKB-UniRule"/>
</dbReference>
<evidence type="ECO:0000313" key="11">
    <source>
        <dbReference type="Proteomes" id="UP000070700"/>
    </source>
</evidence>
<evidence type="ECO:0000256" key="2">
    <source>
        <dbReference type="ARBA" id="ARBA00022670"/>
    </source>
</evidence>
<feature type="binding site" evidence="8">
    <location>
        <position position="571"/>
    </location>
    <ligand>
        <name>Ca(2+)</name>
        <dbReference type="ChEBI" id="CHEBI:29108"/>
    </ligand>
</feature>
<organism evidence="10 11">
    <name type="scientific">Mollisia scopiformis</name>
    <name type="common">Conifer needle endophyte fungus</name>
    <name type="synonym">Phialocephala scopiformis</name>
    <dbReference type="NCBI Taxonomy" id="149040"/>
    <lineage>
        <taxon>Eukaryota</taxon>
        <taxon>Fungi</taxon>
        <taxon>Dikarya</taxon>
        <taxon>Ascomycota</taxon>
        <taxon>Pezizomycotina</taxon>
        <taxon>Leotiomycetes</taxon>
        <taxon>Helotiales</taxon>
        <taxon>Mollisiaceae</taxon>
        <taxon>Mollisia</taxon>
    </lineage>
</organism>
<keyword evidence="5 8" id="KW-0720">Serine protease</keyword>
<evidence type="ECO:0000259" key="9">
    <source>
        <dbReference type="PROSITE" id="PS51695"/>
    </source>
</evidence>
<evidence type="ECO:0000256" key="6">
    <source>
        <dbReference type="ARBA" id="ARBA00022837"/>
    </source>
</evidence>
<gene>
    <name evidence="10" type="ORF">LY89DRAFT_712030</name>
</gene>
<evidence type="ECO:0000256" key="4">
    <source>
        <dbReference type="ARBA" id="ARBA00022801"/>
    </source>
</evidence>
<keyword evidence="6 8" id="KW-0106">Calcium</keyword>
<dbReference type="InParanoid" id="A0A132B5D5"/>
<dbReference type="KEGG" id="psco:LY89DRAFT_712030"/>
<evidence type="ECO:0000313" key="10">
    <source>
        <dbReference type="EMBL" id="KUJ07551.1"/>
    </source>
</evidence>
<feature type="binding site" evidence="8">
    <location>
        <position position="593"/>
    </location>
    <ligand>
        <name>Ca(2+)</name>
        <dbReference type="ChEBI" id="CHEBI:29108"/>
    </ligand>
</feature>
<protein>
    <submittedName>
        <fullName evidence="10">Subtilisin-like protein</fullName>
    </submittedName>
</protein>
<feature type="active site" description="Charge relay system" evidence="8">
    <location>
        <position position="530"/>
    </location>
</feature>
<dbReference type="GO" id="GO:0004252">
    <property type="term" value="F:serine-type endopeptidase activity"/>
    <property type="evidence" value="ECO:0007669"/>
    <property type="project" value="UniProtKB-UniRule"/>
</dbReference>
<dbReference type="InterPro" id="IPR050819">
    <property type="entry name" value="Tripeptidyl-peptidase_I"/>
</dbReference>
<keyword evidence="3 8" id="KW-0479">Metal-binding</keyword>
<feature type="active site" description="Charge relay system" evidence="8">
    <location>
        <position position="264"/>
    </location>
</feature>
<comment type="subcellular location">
    <subcellularLocation>
        <location evidence="1">Secreted</location>
        <location evidence="1">Extracellular space</location>
    </subcellularLocation>
</comment>
<dbReference type="InterPro" id="IPR036852">
    <property type="entry name" value="Peptidase_S8/S53_dom_sf"/>
</dbReference>
<keyword evidence="4 8" id="KW-0378">Hydrolase</keyword>
<dbReference type="SUPFAM" id="SSF52743">
    <property type="entry name" value="Subtilisin-like"/>
    <property type="match status" value="1"/>
</dbReference>
<evidence type="ECO:0000256" key="5">
    <source>
        <dbReference type="ARBA" id="ARBA00022825"/>
    </source>
</evidence>
<dbReference type="GO" id="GO:0006508">
    <property type="term" value="P:proteolysis"/>
    <property type="evidence" value="ECO:0007669"/>
    <property type="project" value="UniProtKB-KW"/>
</dbReference>
<keyword evidence="11" id="KW-1185">Reference proteome</keyword>
<evidence type="ECO:0000256" key="7">
    <source>
        <dbReference type="ARBA" id="ARBA00023145"/>
    </source>
</evidence>
<proteinExistence type="predicted"/>
<dbReference type="GeneID" id="28827675"/>
<comment type="cofactor">
    <cofactor evidence="8">
        <name>Ca(2+)</name>
        <dbReference type="ChEBI" id="CHEBI:29108"/>
    </cofactor>
    <text evidence="8">Binds 1 Ca(2+) ion per subunit.</text>
</comment>
<dbReference type="Proteomes" id="UP000070700">
    <property type="component" value="Unassembled WGS sequence"/>
</dbReference>
<dbReference type="RefSeq" id="XP_018061906.1">
    <property type="nucleotide sequence ID" value="XM_018217949.1"/>
</dbReference>
<feature type="binding site" evidence="8">
    <location>
        <position position="591"/>
    </location>
    <ligand>
        <name>Ca(2+)</name>
        <dbReference type="ChEBI" id="CHEBI:29108"/>
    </ligand>
</feature>
<feature type="domain" description="Peptidase S53" evidence="9">
    <location>
        <begin position="183"/>
        <end position="613"/>
    </location>
</feature>
<feature type="binding site" evidence="8">
    <location>
        <position position="572"/>
    </location>
    <ligand>
        <name>Ca(2+)</name>
        <dbReference type="ChEBI" id="CHEBI:29108"/>
    </ligand>
</feature>
<dbReference type="EMBL" id="KQ947439">
    <property type="protein sequence ID" value="KUJ07551.1"/>
    <property type="molecule type" value="Genomic_DNA"/>
</dbReference>
<keyword evidence="2 8" id="KW-0645">Protease</keyword>
<dbReference type="AlphaFoldDB" id="A0A132B5D5"/>
<dbReference type="CDD" id="cd11377">
    <property type="entry name" value="Pro-peptidase_S53"/>
    <property type="match status" value="1"/>
</dbReference>
<reference evidence="10 11" key="1">
    <citation type="submission" date="2015-10" db="EMBL/GenBank/DDBJ databases">
        <title>Full genome of DAOMC 229536 Phialocephala scopiformis, a fungal endophyte of spruce producing the potent anti-insectan compound rugulosin.</title>
        <authorList>
            <consortium name="DOE Joint Genome Institute"/>
            <person name="Walker A.K."/>
            <person name="Frasz S.L."/>
            <person name="Seifert K.A."/>
            <person name="Miller J.D."/>
            <person name="Mondo S.J."/>
            <person name="Labutti K."/>
            <person name="Lipzen A."/>
            <person name="Dockter R."/>
            <person name="Kennedy M."/>
            <person name="Grigoriev I.V."/>
            <person name="Spatafora J.W."/>
        </authorList>
    </citation>
    <scope>NUCLEOTIDE SEQUENCE [LARGE SCALE GENOMIC DNA]</scope>
    <source>
        <strain evidence="10 11">CBS 120377</strain>
    </source>
</reference>
<dbReference type="SUPFAM" id="SSF54897">
    <property type="entry name" value="Protease propeptides/inhibitors"/>
    <property type="match status" value="1"/>
</dbReference>
<dbReference type="InterPro" id="IPR030400">
    <property type="entry name" value="Sedolisin_dom"/>
</dbReference>
<dbReference type="GO" id="GO:0005576">
    <property type="term" value="C:extracellular region"/>
    <property type="evidence" value="ECO:0007669"/>
    <property type="project" value="UniProtKB-SubCell"/>
</dbReference>
<dbReference type="Gene3D" id="3.40.50.200">
    <property type="entry name" value="Peptidase S8/S53 domain"/>
    <property type="match status" value="1"/>
</dbReference>